<protein>
    <submittedName>
        <fullName evidence="2">Uncharacterized protein</fullName>
    </submittedName>
</protein>
<keyword evidence="1" id="KW-0812">Transmembrane</keyword>
<accession>A0ABD5Z932</accession>
<keyword evidence="1" id="KW-1133">Transmembrane helix</keyword>
<proteinExistence type="predicted"/>
<evidence type="ECO:0000313" key="2">
    <source>
        <dbReference type="EMBL" id="MFC7201757.1"/>
    </source>
</evidence>
<sequence length="155" mass="16424">MERDTSLARRVARELASRRLFAYAFGLAIVTAPQALTSLGVTVTGVLRTGFLAVGLGLMVVTYVAELWVGRNEVDSSEEAGAAPTEADDDRYSTRDRLVVGLAALGVAVGVYVALTVDQLAGILFVGGALLFGQYAFRRGREGDENGDERGVVGR</sequence>
<organism evidence="2 3">
    <name type="scientific">Halospeciosus flavus</name>
    <dbReference type="NCBI Taxonomy" id="3032283"/>
    <lineage>
        <taxon>Archaea</taxon>
        <taxon>Methanobacteriati</taxon>
        <taxon>Methanobacteriota</taxon>
        <taxon>Stenosarchaea group</taxon>
        <taxon>Halobacteria</taxon>
        <taxon>Halobacteriales</taxon>
        <taxon>Halobacteriaceae</taxon>
        <taxon>Halospeciosus</taxon>
    </lineage>
</organism>
<gene>
    <name evidence="2" type="ORF">ACFQJ9_20500</name>
</gene>
<keyword evidence="1" id="KW-0472">Membrane</keyword>
<dbReference type="EMBL" id="JBHTAR010000011">
    <property type="protein sequence ID" value="MFC7201757.1"/>
    <property type="molecule type" value="Genomic_DNA"/>
</dbReference>
<reference evidence="2 3" key="1">
    <citation type="journal article" date="2019" name="Int. J. Syst. Evol. Microbiol.">
        <title>The Global Catalogue of Microorganisms (GCM) 10K type strain sequencing project: providing services to taxonomists for standard genome sequencing and annotation.</title>
        <authorList>
            <consortium name="The Broad Institute Genomics Platform"/>
            <consortium name="The Broad Institute Genome Sequencing Center for Infectious Disease"/>
            <person name="Wu L."/>
            <person name="Ma J."/>
        </authorList>
    </citation>
    <scope>NUCLEOTIDE SEQUENCE [LARGE SCALE GENOMIC DNA]</scope>
    <source>
        <strain evidence="2 3">XZGYJ-43</strain>
    </source>
</reference>
<dbReference type="Proteomes" id="UP001596447">
    <property type="component" value="Unassembled WGS sequence"/>
</dbReference>
<comment type="caution">
    <text evidence="2">The sequence shown here is derived from an EMBL/GenBank/DDBJ whole genome shotgun (WGS) entry which is preliminary data.</text>
</comment>
<evidence type="ECO:0000256" key="1">
    <source>
        <dbReference type="SAM" id="Phobius"/>
    </source>
</evidence>
<feature type="transmembrane region" description="Helical" evidence="1">
    <location>
        <begin position="121"/>
        <end position="137"/>
    </location>
</feature>
<feature type="transmembrane region" description="Helical" evidence="1">
    <location>
        <begin position="20"/>
        <end position="43"/>
    </location>
</feature>
<dbReference type="AlphaFoldDB" id="A0ABD5Z932"/>
<feature type="transmembrane region" description="Helical" evidence="1">
    <location>
        <begin position="49"/>
        <end position="69"/>
    </location>
</feature>
<feature type="transmembrane region" description="Helical" evidence="1">
    <location>
        <begin position="98"/>
        <end position="115"/>
    </location>
</feature>
<keyword evidence="3" id="KW-1185">Reference proteome</keyword>
<dbReference type="RefSeq" id="WP_279528493.1">
    <property type="nucleotide sequence ID" value="NZ_CP122312.1"/>
</dbReference>
<name>A0ABD5Z932_9EURY</name>
<evidence type="ECO:0000313" key="3">
    <source>
        <dbReference type="Proteomes" id="UP001596447"/>
    </source>
</evidence>